<organism evidence="2 3">
    <name type="scientific">Physcomitrium patens</name>
    <name type="common">Spreading-leaved earth moss</name>
    <name type="synonym">Physcomitrella patens</name>
    <dbReference type="NCBI Taxonomy" id="3218"/>
    <lineage>
        <taxon>Eukaryota</taxon>
        <taxon>Viridiplantae</taxon>
        <taxon>Streptophyta</taxon>
        <taxon>Embryophyta</taxon>
        <taxon>Bryophyta</taxon>
        <taxon>Bryophytina</taxon>
        <taxon>Bryopsida</taxon>
        <taxon>Funariidae</taxon>
        <taxon>Funariales</taxon>
        <taxon>Funariaceae</taxon>
        <taxon>Physcomitrium</taxon>
    </lineage>
</organism>
<sequence length="208" mass="22760">IAPKQVPTVADGSLQSLKSRLCWVFVFFYGIGMLLEVLRILLGELDPSFPRLLISLDSISTCTCSIVVLVEILDFGKGLAYKVGGKFLKKEGWRAHSQTGLTYRRNSDAHYRFLVGFCPVGCGALVTGRTYRFLAPPADTFTLSLSLSLSLSQLHFLALAVPFHVSFLACVFALAPLLGLPPVYLAVYRSDFTSVLVLLCLVQHSSVV</sequence>
<dbReference type="InParanoid" id="A0A7I3Z7F1"/>
<dbReference type="AlphaFoldDB" id="A0A7I3Z7F1"/>
<evidence type="ECO:0000313" key="2">
    <source>
        <dbReference type="EnsemblPlants" id="PAC:32930516.CDS.1"/>
    </source>
</evidence>
<evidence type="ECO:0000256" key="1">
    <source>
        <dbReference type="SAM" id="Phobius"/>
    </source>
</evidence>
<dbReference type="Proteomes" id="UP000006727">
    <property type="component" value="Chromosome 13"/>
</dbReference>
<feature type="transmembrane region" description="Helical" evidence="1">
    <location>
        <begin position="154"/>
        <end position="180"/>
    </location>
</feature>
<feature type="transmembrane region" description="Helical" evidence="1">
    <location>
        <begin position="54"/>
        <end position="73"/>
    </location>
</feature>
<accession>A0A7I3Z7F1</accession>
<feature type="transmembrane region" description="Helical" evidence="1">
    <location>
        <begin position="21"/>
        <end position="42"/>
    </location>
</feature>
<evidence type="ECO:0000313" key="3">
    <source>
        <dbReference type="Proteomes" id="UP000006727"/>
    </source>
</evidence>
<keyword evidence="1" id="KW-0812">Transmembrane</keyword>
<dbReference type="EMBL" id="ABEU02000013">
    <property type="status" value="NOT_ANNOTATED_CDS"/>
    <property type="molecule type" value="Genomic_DNA"/>
</dbReference>
<reference evidence="2" key="3">
    <citation type="submission" date="2020-12" db="UniProtKB">
        <authorList>
            <consortium name="EnsemblPlants"/>
        </authorList>
    </citation>
    <scope>IDENTIFICATION</scope>
</reference>
<reference evidence="2 3" key="1">
    <citation type="journal article" date="2008" name="Science">
        <title>The Physcomitrella genome reveals evolutionary insights into the conquest of land by plants.</title>
        <authorList>
            <person name="Rensing S."/>
            <person name="Lang D."/>
            <person name="Zimmer A."/>
            <person name="Terry A."/>
            <person name="Salamov A."/>
            <person name="Shapiro H."/>
            <person name="Nishiyama T."/>
            <person name="Perroud P.-F."/>
            <person name="Lindquist E."/>
            <person name="Kamisugi Y."/>
            <person name="Tanahashi T."/>
            <person name="Sakakibara K."/>
            <person name="Fujita T."/>
            <person name="Oishi K."/>
            <person name="Shin-I T."/>
            <person name="Kuroki Y."/>
            <person name="Toyoda A."/>
            <person name="Suzuki Y."/>
            <person name="Hashimoto A."/>
            <person name="Yamaguchi K."/>
            <person name="Sugano A."/>
            <person name="Kohara Y."/>
            <person name="Fujiyama A."/>
            <person name="Anterola A."/>
            <person name="Aoki S."/>
            <person name="Ashton N."/>
            <person name="Barbazuk W.B."/>
            <person name="Barker E."/>
            <person name="Bennetzen J."/>
            <person name="Bezanilla M."/>
            <person name="Blankenship R."/>
            <person name="Cho S.H."/>
            <person name="Dutcher S."/>
            <person name="Estelle M."/>
            <person name="Fawcett J.A."/>
            <person name="Gundlach H."/>
            <person name="Hanada K."/>
            <person name="Heyl A."/>
            <person name="Hicks K.A."/>
            <person name="Hugh J."/>
            <person name="Lohr M."/>
            <person name="Mayer K."/>
            <person name="Melkozernov A."/>
            <person name="Murata T."/>
            <person name="Nelson D."/>
            <person name="Pils B."/>
            <person name="Prigge M."/>
            <person name="Reiss B."/>
            <person name="Renner T."/>
            <person name="Rombauts S."/>
            <person name="Rushton P."/>
            <person name="Sanderfoot A."/>
            <person name="Schween G."/>
            <person name="Shiu S.-H."/>
            <person name="Stueber K."/>
            <person name="Theodoulou F.L."/>
            <person name="Tu H."/>
            <person name="Van de Peer Y."/>
            <person name="Verrier P.J."/>
            <person name="Waters E."/>
            <person name="Wood A."/>
            <person name="Yang L."/>
            <person name="Cove D."/>
            <person name="Cuming A."/>
            <person name="Hasebe M."/>
            <person name="Lucas S."/>
            <person name="Mishler D.B."/>
            <person name="Reski R."/>
            <person name="Grigoriev I."/>
            <person name="Quatrano R.S."/>
            <person name="Boore J.L."/>
        </authorList>
    </citation>
    <scope>NUCLEOTIDE SEQUENCE [LARGE SCALE GENOMIC DNA]</scope>
    <source>
        <strain evidence="2 3">cv. Gransden 2004</strain>
    </source>
</reference>
<keyword evidence="3" id="KW-1185">Reference proteome</keyword>
<keyword evidence="1" id="KW-0472">Membrane</keyword>
<dbReference type="Gramene" id="Pp3c13_2230V3.1">
    <property type="protein sequence ID" value="PAC:32930516.CDS.1"/>
    <property type="gene ID" value="Pp3c13_2230"/>
</dbReference>
<proteinExistence type="predicted"/>
<protein>
    <submittedName>
        <fullName evidence="2">Uncharacterized protein</fullName>
    </submittedName>
</protein>
<name>A0A7I3Z7F1_PHYPA</name>
<dbReference type="EnsemblPlants" id="Pp3c13_2230V3.1">
    <property type="protein sequence ID" value="PAC:32930516.CDS.1"/>
    <property type="gene ID" value="Pp3c13_2230"/>
</dbReference>
<reference evidence="2 3" key="2">
    <citation type="journal article" date="2018" name="Plant J.">
        <title>The Physcomitrella patens chromosome-scale assembly reveals moss genome structure and evolution.</title>
        <authorList>
            <person name="Lang D."/>
            <person name="Ullrich K.K."/>
            <person name="Murat F."/>
            <person name="Fuchs J."/>
            <person name="Jenkins J."/>
            <person name="Haas F.B."/>
            <person name="Piednoel M."/>
            <person name="Gundlach H."/>
            <person name="Van Bel M."/>
            <person name="Meyberg R."/>
            <person name="Vives C."/>
            <person name="Morata J."/>
            <person name="Symeonidi A."/>
            <person name="Hiss M."/>
            <person name="Muchero W."/>
            <person name="Kamisugi Y."/>
            <person name="Saleh O."/>
            <person name="Blanc G."/>
            <person name="Decker E.L."/>
            <person name="van Gessel N."/>
            <person name="Grimwood J."/>
            <person name="Hayes R.D."/>
            <person name="Graham S.W."/>
            <person name="Gunter L.E."/>
            <person name="McDaniel S.F."/>
            <person name="Hoernstein S.N.W."/>
            <person name="Larsson A."/>
            <person name="Li F.W."/>
            <person name="Perroud P.F."/>
            <person name="Phillips J."/>
            <person name="Ranjan P."/>
            <person name="Rokshar D.S."/>
            <person name="Rothfels C.J."/>
            <person name="Schneider L."/>
            <person name="Shu S."/>
            <person name="Stevenson D.W."/>
            <person name="Thummler F."/>
            <person name="Tillich M."/>
            <person name="Villarreal Aguilar J.C."/>
            <person name="Widiez T."/>
            <person name="Wong G.K."/>
            <person name="Wymore A."/>
            <person name="Zhang Y."/>
            <person name="Zimmer A.D."/>
            <person name="Quatrano R.S."/>
            <person name="Mayer K.F.X."/>
            <person name="Goodstein D."/>
            <person name="Casacuberta J.M."/>
            <person name="Vandepoele K."/>
            <person name="Reski R."/>
            <person name="Cuming A.C."/>
            <person name="Tuskan G.A."/>
            <person name="Maumus F."/>
            <person name="Salse J."/>
            <person name="Schmutz J."/>
            <person name="Rensing S.A."/>
        </authorList>
    </citation>
    <scope>NUCLEOTIDE SEQUENCE [LARGE SCALE GENOMIC DNA]</scope>
    <source>
        <strain evidence="2 3">cv. Gransden 2004</strain>
    </source>
</reference>
<keyword evidence="1" id="KW-1133">Transmembrane helix</keyword>
<feature type="transmembrane region" description="Helical" evidence="1">
    <location>
        <begin position="113"/>
        <end position="134"/>
    </location>
</feature>